<dbReference type="PANTHER" id="PTHR48081:SF13">
    <property type="entry name" value="ALPHA_BETA HYDROLASE"/>
    <property type="match status" value="1"/>
</dbReference>
<evidence type="ECO:0000256" key="2">
    <source>
        <dbReference type="SAM" id="MobiDB-lite"/>
    </source>
</evidence>
<reference evidence="5" key="1">
    <citation type="journal article" date="2019" name="Int. J. Syst. Evol. Microbiol.">
        <title>The Global Catalogue of Microorganisms (GCM) 10K type strain sequencing project: providing services to taxonomists for standard genome sequencing and annotation.</title>
        <authorList>
            <consortium name="The Broad Institute Genomics Platform"/>
            <consortium name="The Broad Institute Genome Sequencing Center for Infectious Disease"/>
            <person name="Wu L."/>
            <person name="Ma J."/>
        </authorList>
    </citation>
    <scope>NUCLEOTIDE SEQUENCE [LARGE SCALE GENOMIC DNA]</scope>
    <source>
        <strain evidence="5">KCTC 42087</strain>
    </source>
</reference>
<dbReference type="Pfam" id="PF20434">
    <property type="entry name" value="BD-FAE"/>
    <property type="match status" value="1"/>
</dbReference>
<dbReference type="InterPro" id="IPR029058">
    <property type="entry name" value="AB_hydrolase_fold"/>
</dbReference>
<dbReference type="PANTHER" id="PTHR48081">
    <property type="entry name" value="AB HYDROLASE SUPERFAMILY PROTEIN C4A8.06C"/>
    <property type="match status" value="1"/>
</dbReference>
<dbReference type="InterPro" id="IPR050300">
    <property type="entry name" value="GDXG_lipolytic_enzyme"/>
</dbReference>
<comment type="caution">
    <text evidence="4">The sequence shown here is derived from an EMBL/GenBank/DDBJ whole genome shotgun (WGS) entry which is preliminary data.</text>
</comment>
<dbReference type="Proteomes" id="UP001596074">
    <property type="component" value="Unassembled WGS sequence"/>
</dbReference>
<feature type="region of interest" description="Disordered" evidence="2">
    <location>
        <begin position="182"/>
        <end position="205"/>
    </location>
</feature>
<feature type="domain" description="BD-FAE-like" evidence="3">
    <location>
        <begin position="20"/>
        <end position="243"/>
    </location>
</feature>
<dbReference type="Gene3D" id="3.40.50.1820">
    <property type="entry name" value="alpha/beta hydrolase"/>
    <property type="match status" value="1"/>
</dbReference>
<dbReference type="RefSeq" id="WP_378285467.1">
    <property type="nucleotide sequence ID" value="NZ_JBHSON010000045.1"/>
</dbReference>
<evidence type="ECO:0000256" key="1">
    <source>
        <dbReference type="ARBA" id="ARBA00022801"/>
    </source>
</evidence>
<evidence type="ECO:0000259" key="3">
    <source>
        <dbReference type="Pfam" id="PF20434"/>
    </source>
</evidence>
<keyword evidence="1 4" id="KW-0378">Hydrolase</keyword>
<gene>
    <name evidence="4" type="ORF">ACFPZN_29295</name>
</gene>
<feature type="compositionally biased region" description="Basic and acidic residues" evidence="2">
    <location>
        <begin position="182"/>
        <end position="191"/>
    </location>
</feature>
<protein>
    <submittedName>
        <fullName evidence="4">Alpha/beta fold hydrolase</fullName>
    </submittedName>
</protein>
<name>A0ABW1A2J9_9ACTN</name>
<evidence type="ECO:0000313" key="5">
    <source>
        <dbReference type="Proteomes" id="UP001596074"/>
    </source>
</evidence>
<dbReference type="InterPro" id="IPR049492">
    <property type="entry name" value="BD-FAE-like_dom"/>
</dbReference>
<sequence length="316" mass="34000">MIKDVAYAEADPAGGRGHLLDLYLPEERAVPGAPRPLVIWSSGSAWLSDDGKAGAEEAARHFTAAGFAVAGVSVRSSSQARFPAQLHDVKAAVRFLRAGADRFGLDPERFAIMGNSSGGWVAAMAAVTSGMPELEGEVGVRGPSSRVQAAVDFYGPTDFLRMDEHMPPGARERFNAMMRTTDGHNDPRSPESRLVGAPVQEHPDEVRRADPTRYAARGTPPLLLLHGQADPLVPENQSALLFEAVRRAGGRATFHSLPGVGHEHPYVTDPARAAGQTVRWTEDGRDGVVADAPPPTWETIERFVRKALRLPEPATR</sequence>
<accession>A0ABW1A2J9</accession>
<proteinExistence type="predicted"/>
<organism evidence="4 5">
    <name type="scientific">Actinomadura rugatobispora</name>
    <dbReference type="NCBI Taxonomy" id="1994"/>
    <lineage>
        <taxon>Bacteria</taxon>
        <taxon>Bacillati</taxon>
        <taxon>Actinomycetota</taxon>
        <taxon>Actinomycetes</taxon>
        <taxon>Streptosporangiales</taxon>
        <taxon>Thermomonosporaceae</taxon>
        <taxon>Actinomadura</taxon>
    </lineage>
</organism>
<evidence type="ECO:0000313" key="4">
    <source>
        <dbReference type="EMBL" id="MFC5749740.1"/>
    </source>
</evidence>
<dbReference type="GO" id="GO:0016787">
    <property type="term" value="F:hydrolase activity"/>
    <property type="evidence" value="ECO:0007669"/>
    <property type="project" value="UniProtKB-KW"/>
</dbReference>
<dbReference type="EMBL" id="JBHSON010000045">
    <property type="protein sequence ID" value="MFC5749740.1"/>
    <property type="molecule type" value="Genomic_DNA"/>
</dbReference>
<keyword evidence="5" id="KW-1185">Reference proteome</keyword>
<dbReference type="SUPFAM" id="SSF53474">
    <property type="entry name" value="alpha/beta-Hydrolases"/>
    <property type="match status" value="1"/>
</dbReference>